<feature type="transmembrane region" description="Helical" evidence="1">
    <location>
        <begin position="200"/>
        <end position="219"/>
    </location>
</feature>
<feature type="transmembrane region" description="Helical" evidence="1">
    <location>
        <begin position="44"/>
        <end position="68"/>
    </location>
</feature>
<feature type="transmembrane region" description="Helical" evidence="1">
    <location>
        <begin position="177"/>
        <end position="193"/>
    </location>
</feature>
<dbReference type="PANTHER" id="PTHR33802:SF1">
    <property type="entry name" value="XK-RELATED PROTEIN"/>
    <property type="match status" value="1"/>
</dbReference>
<dbReference type="Proteomes" id="UP000034072">
    <property type="component" value="Unassembled WGS sequence"/>
</dbReference>
<accession>A0A0G0TT13</accession>
<protein>
    <recommendedName>
        <fullName evidence="4">Tryptophan-rich sensory protein</fullName>
    </recommendedName>
</protein>
<keyword evidence="1" id="KW-1133">Transmembrane helix</keyword>
<evidence type="ECO:0000313" key="3">
    <source>
        <dbReference type="Proteomes" id="UP000034072"/>
    </source>
</evidence>
<evidence type="ECO:0008006" key="4">
    <source>
        <dbReference type="Google" id="ProtNLM"/>
    </source>
</evidence>
<feature type="transmembrane region" description="Helical" evidence="1">
    <location>
        <begin position="140"/>
        <end position="165"/>
    </location>
</feature>
<dbReference type="Gene3D" id="1.20.1260.100">
    <property type="entry name" value="TspO/MBR protein"/>
    <property type="match status" value="1"/>
</dbReference>
<gene>
    <name evidence="2" type="ORF">UT75_C0002G0069</name>
</gene>
<feature type="transmembrane region" description="Helical" evidence="1">
    <location>
        <begin position="7"/>
        <end position="24"/>
    </location>
</feature>
<evidence type="ECO:0000313" key="2">
    <source>
        <dbReference type="EMBL" id="KKR41032.1"/>
    </source>
</evidence>
<reference evidence="2 3" key="1">
    <citation type="journal article" date="2015" name="Nature">
        <title>rRNA introns, odd ribosomes, and small enigmatic genomes across a large radiation of phyla.</title>
        <authorList>
            <person name="Brown C.T."/>
            <person name="Hug L.A."/>
            <person name="Thomas B.C."/>
            <person name="Sharon I."/>
            <person name="Castelle C.J."/>
            <person name="Singh A."/>
            <person name="Wilkins M.J."/>
            <person name="Williams K.H."/>
            <person name="Banfield J.F."/>
        </authorList>
    </citation>
    <scope>NUCLEOTIDE SEQUENCE [LARGE SCALE GENOMIC DNA]</scope>
</reference>
<keyword evidence="1" id="KW-0812">Transmembrane</keyword>
<evidence type="ECO:0000256" key="1">
    <source>
        <dbReference type="SAM" id="Phobius"/>
    </source>
</evidence>
<dbReference type="InterPro" id="IPR038330">
    <property type="entry name" value="TspO/MBR-related_sf"/>
</dbReference>
<dbReference type="EMBL" id="LBXZ01000002">
    <property type="protein sequence ID" value="KKR41032.1"/>
    <property type="molecule type" value="Genomic_DNA"/>
</dbReference>
<sequence length="255" mass="28683">MKNIFMKIFAGVSYVAMVVVNFLANSLPINNRSTGEISNAYPNLFAPAGVTFSIWGLIYLLLAGYVIYQFTKSGQQREGIFRKINPLFIATSLANMTWIFAWHYDYIGLSVFIMAILLVLLIKIADVLRAERFTSSEKFFIWAPFSVYFGWITVAAIANITVFLISIGWKGFGVADFVWTSIILIVGALIGILRMRKDKNIAYGLVLIWAYLGILLKHLSADGFNGQYPSIIVAVIICLVMFIFFVGRISYGKQY</sequence>
<dbReference type="PATRIC" id="fig|1619033.3.peg.245"/>
<name>A0A0G0TT13_9BACT</name>
<feature type="transmembrane region" description="Helical" evidence="1">
    <location>
        <begin position="231"/>
        <end position="251"/>
    </location>
</feature>
<feature type="transmembrane region" description="Helical" evidence="1">
    <location>
        <begin position="106"/>
        <end position="128"/>
    </location>
</feature>
<dbReference type="PANTHER" id="PTHR33802">
    <property type="entry name" value="SI:CH211-161H7.5-RELATED"/>
    <property type="match status" value="1"/>
</dbReference>
<proteinExistence type="predicted"/>
<organism evidence="2 3">
    <name type="scientific">Candidatus Yanofskybacteria bacterium GW2011_GWE2_40_11</name>
    <dbReference type="NCBI Taxonomy" id="1619033"/>
    <lineage>
        <taxon>Bacteria</taxon>
        <taxon>Candidatus Yanofskyibacteriota</taxon>
    </lineage>
</organism>
<dbReference type="AlphaFoldDB" id="A0A0G0TT13"/>
<keyword evidence="1" id="KW-0472">Membrane</keyword>
<comment type="caution">
    <text evidence="2">The sequence shown here is derived from an EMBL/GenBank/DDBJ whole genome shotgun (WGS) entry which is preliminary data.</text>
</comment>
<feature type="transmembrane region" description="Helical" evidence="1">
    <location>
        <begin position="80"/>
        <end position="100"/>
    </location>
</feature>